<dbReference type="Proteomes" id="UP001163321">
    <property type="component" value="Chromosome 8"/>
</dbReference>
<dbReference type="EMBL" id="CM047587">
    <property type="protein sequence ID" value="KAI9907736.1"/>
    <property type="molecule type" value="Genomic_DNA"/>
</dbReference>
<accession>A0ACC0VNR9</accession>
<protein>
    <submittedName>
        <fullName evidence="1">Uncharacterized protein</fullName>
    </submittedName>
</protein>
<evidence type="ECO:0000313" key="1">
    <source>
        <dbReference type="EMBL" id="KAI9907736.1"/>
    </source>
</evidence>
<evidence type="ECO:0000313" key="2">
    <source>
        <dbReference type="Proteomes" id="UP001163321"/>
    </source>
</evidence>
<name>A0ACC0VNR9_9STRA</name>
<keyword evidence="2" id="KW-1185">Reference proteome</keyword>
<comment type="caution">
    <text evidence="1">The sequence shown here is derived from an EMBL/GenBank/DDBJ whole genome shotgun (WGS) entry which is preliminary data.</text>
</comment>
<sequence>MTYLREMKRSMLRRFDEGSLRKTIVKRVLVQGLIIIDVPVDIHAGEVVVEKENFGGNSFVAASFDLCLCQLGMGYDVCGK</sequence>
<proteinExistence type="predicted"/>
<gene>
    <name evidence="1" type="ORF">PsorP6_016574</name>
</gene>
<reference evidence="1 2" key="1">
    <citation type="journal article" date="2022" name="bioRxiv">
        <title>The genome of the oomycete Peronosclerospora sorghi, a cosmopolitan pathogen of maize and sorghum, is inflated with dispersed pseudogenes.</title>
        <authorList>
            <person name="Fletcher K."/>
            <person name="Martin F."/>
            <person name="Isakeit T."/>
            <person name="Cavanaugh K."/>
            <person name="Magill C."/>
            <person name="Michelmore R."/>
        </authorList>
    </citation>
    <scope>NUCLEOTIDE SEQUENCE [LARGE SCALE GENOMIC DNA]</scope>
    <source>
        <strain evidence="1">P6</strain>
    </source>
</reference>
<organism evidence="1 2">
    <name type="scientific">Peronosclerospora sorghi</name>
    <dbReference type="NCBI Taxonomy" id="230839"/>
    <lineage>
        <taxon>Eukaryota</taxon>
        <taxon>Sar</taxon>
        <taxon>Stramenopiles</taxon>
        <taxon>Oomycota</taxon>
        <taxon>Peronosporomycetes</taxon>
        <taxon>Peronosporales</taxon>
        <taxon>Peronosporaceae</taxon>
        <taxon>Peronosclerospora</taxon>
    </lineage>
</organism>